<comment type="caution">
    <text evidence="1">The sequence shown here is derived from an EMBL/GenBank/DDBJ whole genome shotgun (WGS) entry which is preliminary data.</text>
</comment>
<proteinExistence type="predicted"/>
<evidence type="ECO:0000313" key="2">
    <source>
        <dbReference type="Proteomes" id="UP000032545"/>
    </source>
</evidence>
<accession>A0A0D8BAH9</accession>
<reference evidence="2" key="1">
    <citation type="submission" date="2015-02" db="EMBL/GenBank/DDBJ databases">
        <title>Draft Genome of Frankia sp. CpI1-S.</title>
        <authorList>
            <person name="Oshone R.T."/>
            <person name="Ngom M."/>
            <person name="Ghodhbane-Gtari F."/>
            <person name="Gtari M."/>
            <person name="Morris K."/>
            <person name="Thomas K."/>
            <person name="Sen A."/>
            <person name="Tisa L.S."/>
        </authorList>
    </citation>
    <scope>NUCLEOTIDE SEQUENCE [LARGE SCALE GENOMIC DNA]</scope>
    <source>
        <strain evidence="2">CpI1-S</strain>
    </source>
</reference>
<name>A0A0D8BAH9_9ACTN</name>
<organism evidence="1 2">
    <name type="scientific">Frankia torreyi</name>
    <dbReference type="NCBI Taxonomy" id="1856"/>
    <lineage>
        <taxon>Bacteria</taxon>
        <taxon>Bacillati</taxon>
        <taxon>Actinomycetota</taxon>
        <taxon>Actinomycetes</taxon>
        <taxon>Frankiales</taxon>
        <taxon>Frankiaceae</taxon>
        <taxon>Frankia</taxon>
    </lineage>
</organism>
<keyword evidence="2" id="KW-1185">Reference proteome</keyword>
<protein>
    <submittedName>
        <fullName evidence="1">Uncharacterized protein</fullName>
    </submittedName>
</protein>
<dbReference type="PATRIC" id="fig|1502723.3.peg.5757"/>
<dbReference type="EMBL" id="JYFN01000062">
    <property type="protein sequence ID" value="KJE20372.1"/>
    <property type="molecule type" value="Genomic_DNA"/>
</dbReference>
<dbReference type="RefSeq" id="WP_128423394.1">
    <property type="nucleotide sequence ID" value="NZ_JYFN01000062.1"/>
</dbReference>
<reference evidence="1 2" key="2">
    <citation type="journal article" date="2016" name="Genome Announc.">
        <title>Permanent Draft Genome Sequences for Two Variants of Frankia sp. Strain CpI1, the First Frankia Strain Isolated from Root Nodules of Comptonia peregrina.</title>
        <authorList>
            <person name="Oshone R."/>
            <person name="Hurst S.G.IV."/>
            <person name="Abebe-Akele F."/>
            <person name="Simpson S."/>
            <person name="Morris K."/>
            <person name="Thomas W.K."/>
            <person name="Tisa L.S."/>
        </authorList>
    </citation>
    <scope>NUCLEOTIDE SEQUENCE [LARGE SCALE GENOMIC DNA]</scope>
    <source>
        <strain evidence="2">CpI1-S</strain>
    </source>
</reference>
<sequence>MKIPSTPPVAPPDRADGRPRAVVVPLDVLRRLPAARRTVRATAPRSWARWELETLALTSAGLDPGDAARIALQAAA</sequence>
<dbReference type="Proteomes" id="UP000032545">
    <property type="component" value="Unassembled WGS sequence"/>
</dbReference>
<evidence type="ECO:0000313" key="1">
    <source>
        <dbReference type="EMBL" id="KJE20372.1"/>
    </source>
</evidence>
<gene>
    <name evidence="1" type="ORF">FF36_05346</name>
</gene>
<dbReference type="AlphaFoldDB" id="A0A0D8BAH9"/>